<proteinExistence type="predicted"/>
<evidence type="ECO:0000313" key="5">
    <source>
        <dbReference type="EMBL" id="UXX80679.1"/>
    </source>
</evidence>
<dbReference type="InterPro" id="IPR036415">
    <property type="entry name" value="Lamin_tail_dom_sf"/>
</dbReference>
<evidence type="ECO:0000313" key="6">
    <source>
        <dbReference type="Proteomes" id="UP001062165"/>
    </source>
</evidence>
<dbReference type="InterPro" id="IPR001322">
    <property type="entry name" value="Lamin_tail_dom"/>
</dbReference>
<dbReference type="InterPro" id="IPR032812">
    <property type="entry name" value="SbsA_Ig"/>
</dbReference>
<dbReference type="EMBL" id="CP106735">
    <property type="protein sequence ID" value="UXX80679.1"/>
    <property type="molecule type" value="Genomic_DNA"/>
</dbReference>
<protein>
    <submittedName>
        <fullName evidence="5">Lamin tail domain-containing protein</fullName>
    </submittedName>
</protein>
<organism evidence="5 6">
    <name type="scientific">Reichenbachiella carrageenanivorans</name>
    <dbReference type="NCBI Taxonomy" id="2979869"/>
    <lineage>
        <taxon>Bacteria</taxon>
        <taxon>Pseudomonadati</taxon>
        <taxon>Bacteroidota</taxon>
        <taxon>Cytophagia</taxon>
        <taxon>Cytophagales</taxon>
        <taxon>Reichenbachiellaceae</taxon>
        <taxon>Reichenbachiella</taxon>
    </lineage>
</organism>
<dbReference type="SUPFAM" id="SSF74853">
    <property type="entry name" value="Lamin A/C globular tail domain"/>
    <property type="match status" value="2"/>
</dbReference>
<dbReference type="PROSITE" id="PS51841">
    <property type="entry name" value="LTD"/>
    <property type="match status" value="3"/>
</dbReference>
<feature type="chain" id="PRO_5045858222" evidence="3">
    <location>
        <begin position="19"/>
        <end position="1773"/>
    </location>
</feature>
<dbReference type="InterPro" id="IPR014755">
    <property type="entry name" value="Cu-Rt/internalin_Ig-like"/>
</dbReference>
<evidence type="ECO:0000256" key="1">
    <source>
        <dbReference type="ARBA" id="ARBA00022729"/>
    </source>
</evidence>
<feature type="region of interest" description="Disordered" evidence="2">
    <location>
        <begin position="592"/>
        <end position="616"/>
    </location>
</feature>
<gene>
    <name evidence="5" type="ORF">N7E81_06155</name>
</gene>
<feature type="signal peptide" evidence="3">
    <location>
        <begin position="1"/>
        <end position="18"/>
    </location>
</feature>
<dbReference type="Gene3D" id="2.60.40.4070">
    <property type="match status" value="1"/>
</dbReference>
<dbReference type="Pfam" id="PF00932">
    <property type="entry name" value="LTD"/>
    <property type="match status" value="3"/>
</dbReference>
<dbReference type="RefSeq" id="WP_263052408.1">
    <property type="nucleotide sequence ID" value="NZ_CP106735.1"/>
</dbReference>
<feature type="domain" description="LTD" evidence="4">
    <location>
        <begin position="1226"/>
        <end position="1344"/>
    </location>
</feature>
<dbReference type="Proteomes" id="UP001062165">
    <property type="component" value="Chromosome"/>
</dbReference>
<dbReference type="Gene3D" id="2.60.40.1220">
    <property type="match status" value="8"/>
</dbReference>
<evidence type="ECO:0000259" key="4">
    <source>
        <dbReference type="PROSITE" id="PS51841"/>
    </source>
</evidence>
<name>A0ABY6D439_9BACT</name>
<evidence type="ECO:0000256" key="2">
    <source>
        <dbReference type="SAM" id="MobiDB-lite"/>
    </source>
</evidence>
<keyword evidence="6" id="KW-1185">Reference proteome</keyword>
<dbReference type="Pfam" id="PF13205">
    <property type="entry name" value="Big_5"/>
    <property type="match status" value="1"/>
</dbReference>
<feature type="compositionally biased region" description="Polar residues" evidence="2">
    <location>
        <begin position="592"/>
        <end position="602"/>
    </location>
</feature>
<evidence type="ECO:0000256" key="3">
    <source>
        <dbReference type="SAM" id="SignalP"/>
    </source>
</evidence>
<sequence>MRYLFALITLFLFQVATAQVSDDFTDGDFTANPAWTGDIADFNASSFQLRLDAAAAGSSYLSTSQTELGETTWEFLVDFAFNVTTSNHAFFYLVSDQSDLSGSLNGYYVSLGSTGDKISLNKQTGNTKSVIIDGSAALAGDPVQIRVRITRDASANWSLYSDTSGGSSFTLEGAIADNDHTATSHTGIRCVYTDTRKDKIYFDDISISTAAAGFGISSLTKEGTNGIRLKFNQNVDETTAQTLSNYTLDYDFGNPQSAQRDATHLDEVLLTFADGFVNNNYTLHIDQVKNEAQDETIDDEERTLNVPLQTPFRTIVINEIMADPNPTVVLPDAEYLELYNTTGQAINIGNFEIDGRTLGDFTLGAYEYVTLTASANAGDFSGNVLGLSGLSLSNSGESLELTDNLGNLVDSVSYTDSWYQDSDKSSGGYSLEQINPMLACSYQSNWIVSSSVDGGTPGTQNAVYDNSPDLTAPNLIDFIATDANTFKLTFDEPMDETSLTNGTYSFDNGLSENGISPIGPGFLSTTVGVTPALANGVIYTVTATGVTDCAGNAIHANSLSFAYDTNPPVLDRILVKTANTIEVIFNEDLNESTAETESNYSSDHGGPHPTQAIRNDTDPSIVSLTFADDFVLNVENTLTISLLEDLQGNALATPIMAPFTLSQQIDTVHVMGINLLDIYFKQNLEPISASTAANYFVNDGVDHPVTAFLDGSNSRLVHLAFANNFDDNQELILSVANVQNTTLDFLTTPDITFEYDTSPPKLDVLTVTSASSLEIIFTEKVGKQSAESKENYEYEDIFPSKATLAADQKTVTLQFAQDFEREVEFDLYIDEVKDLYANEIRTRIRETFVYDIFAPELDSVIVQSADRIILWFNESVDQTSAENAANYTVNGALPTSATLNLEYPHLVYLHLSSSLPEVANIPLRISNISDVRSNTLSSAIDTNFDYNVFYVSTINPLSAQSLQIEFNKTPNVTSKDVLANYTLNGKPASSITFSTPRVTTVTFDIGFEDETTYTLKVVNVNDVNLNALSVTDYSFDFDSRVSVGSVVGDRSVAIAFDVALDQGQTLLLSNFSSNPSLGNCLAAVVDADDPETLRLTFEQALAADVAHTISWKDLSNVFGHRLPDYFTTVTNDQTAPAVSDYLIVNTNSIWLQYSEPLNENSAEFLSNYRVIPNIGEPIDAKYTLADSSVLLAFNSEFQEGEDYNLSLENIEDLSDNALTSHIIPFTFTAPNVPDFGDLIITEIMADPTPEVGLTDAEYLEIFNTTDQSISLIGLSLVDEGGSTTLLSGEVPSGGYMVLTSTSNASDFPGVSVMGVTSFPSFNNTGETISIYADSKQIFSTSYNTSWYKDSEKEDGGWSLEMIDTSNPCGEKSNWIASSNIKGGTPGLANSVQASNPDNFGPQLLSALAADAQTLELTLNEKLNPASFAHTSLTIAPARTIADLTLLDPQNAQIEVKLAEALSGGESYKVTLSNVADCNLNIIQSDHNTASLRLPEAAEANDIVINEVLFNPRSGGVDFVEIYNNSDKAINLKNWGLGDKTSDLKLISTDHLVINPAEYLALTPEPDILIIEYPKGDAERMIAMGSFPNFADTGDSVILVNDDLLIIDQMEYQDDYHFNLLDDDEGVSLERVSFEAESFNPDSWKSAASTAGYATPGVVNSQFQAHIQSSATVSIDPKVFVPDNTGMNDYTTISYQLDQSGYFANVHIYSTAGYIVKTLAEGELLSISGFYTWDGTTDNGRLATVGYYLVVFETFDGDGNKSIQKETVVLGARF</sequence>
<feature type="domain" description="LTD" evidence="4">
    <location>
        <begin position="301"/>
        <end position="416"/>
    </location>
</feature>
<keyword evidence="1 3" id="KW-0732">Signal</keyword>
<accession>A0ABY6D439</accession>
<feature type="domain" description="LTD" evidence="4">
    <location>
        <begin position="1487"/>
        <end position="1613"/>
    </location>
</feature>
<reference evidence="5" key="1">
    <citation type="submission" date="2022-10" db="EMBL/GenBank/DDBJ databases">
        <title>Comparative genomics and taxonomic characterization of three novel marine species of genus Reichenbachiella exhibiting antioxidant and polysaccharide degradation activities.</title>
        <authorList>
            <person name="Muhammad N."/>
            <person name="Lee Y.-J."/>
            <person name="Ko J."/>
            <person name="Kim S.-G."/>
        </authorList>
    </citation>
    <scope>NUCLEOTIDE SEQUENCE</scope>
    <source>
        <strain evidence="5">Wsw4-B4</strain>
    </source>
</reference>